<gene>
    <name evidence="15" type="ORF">BN869_000002563_1</name>
</gene>
<dbReference type="InterPro" id="IPR051466">
    <property type="entry name" value="D-amino_acid_metab_enzyme"/>
</dbReference>
<dbReference type="Gene3D" id="3.20.20.10">
    <property type="entry name" value="Alanine racemase"/>
    <property type="match status" value="1"/>
</dbReference>
<evidence type="ECO:0000256" key="13">
    <source>
        <dbReference type="ARBA" id="ARBA00075219"/>
    </source>
</evidence>
<dbReference type="AlphaFoldDB" id="A0A0B7JNE2"/>
<reference evidence="15" key="1">
    <citation type="submission" date="2015-01" db="EMBL/GenBank/DDBJ databases">
        <authorList>
            <person name="Durling Mikael"/>
        </authorList>
    </citation>
    <scope>NUCLEOTIDE SEQUENCE</scope>
</reference>
<comment type="cofactor">
    <cofactor evidence="1">
        <name>pyridoxal 5'-phosphate</name>
        <dbReference type="ChEBI" id="CHEBI:597326"/>
    </cofactor>
</comment>
<evidence type="ECO:0000256" key="6">
    <source>
        <dbReference type="ARBA" id="ARBA00022833"/>
    </source>
</evidence>
<evidence type="ECO:0000256" key="11">
    <source>
        <dbReference type="ARBA" id="ARBA00066349"/>
    </source>
</evidence>
<dbReference type="GO" id="GO:0008721">
    <property type="term" value="F:D-serine ammonia-lyase activity"/>
    <property type="evidence" value="ECO:0007669"/>
    <property type="project" value="UniProtKB-EC"/>
</dbReference>
<dbReference type="SMART" id="SM01119">
    <property type="entry name" value="D-ser_dehydrat"/>
    <property type="match status" value="1"/>
</dbReference>
<evidence type="ECO:0000256" key="4">
    <source>
        <dbReference type="ARBA" id="ARBA00022575"/>
    </source>
</evidence>
<keyword evidence="4" id="KW-0216">Detoxification</keyword>
<comment type="cofactor">
    <cofactor evidence="2">
        <name>Zn(2+)</name>
        <dbReference type="ChEBI" id="CHEBI:29105"/>
    </cofactor>
</comment>
<comment type="function">
    <text evidence="10">Catalyzes the conversion of D-serine to pyruvate and ammonia. May play a role in D-serine detoxification.</text>
</comment>
<dbReference type="SUPFAM" id="SSF51419">
    <property type="entry name" value="PLP-binding barrel"/>
    <property type="match status" value="1"/>
</dbReference>
<dbReference type="GO" id="GO:0046872">
    <property type="term" value="F:metal ion binding"/>
    <property type="evidence" value="ECO:0007669"/>
    <property type="project" value="UniProtKB-KW"/>
</dbReference>
<evidence type="ECO:0000256" key="12">
    <source>
        <dbReference type="ARBA" id="ARBA00069616"/>
    </source>
</evidence>
<organism evidence="15">
    <name type="scientific">Bionectria ochroleuca</name>
    <name type="common">Gliocladium roseum</name>
    <dbReference type="NCBI Taxonomy" id="29856"/>
    <lineage>
        <taxon>Eukaryota</taxon>
        <taxon>Fungi</taxon>
        <taxon>Dikarya</taxon>
        <taxon>Ascomycota</taxon>
        <taxon>Pezizomycotina</taxon>
        <taxon>Sordariomycetes</taxon>
        <taxon>Hypocreomycetidae</taxon>
        <taxon>Hypocreales</taxon>
        <taxon>Bionectriaceae</taxon>
        <taxon>Clonostachys</taxon>
    </lineage>
</organism>
<protein>
    <recommendedName>
        <fullName evidence="12">D-serine dehydratase</fullName>
        <ecNumber evidence="11">4.3.1.18</ecNumber>
    </recommendedName>
    <alternativeName>
        <fullName evidence="13">D-serine deaminase</fullName>
    </alternativeName>
</protein>
<dbReference type="FunFam" id="3.20.20.10:FF:000016">
    <property type="entry name" value="D-serine dehydratase"/>
    <property type="match status" value="1"/>
</dbReference>
<evidence type="ECO:0000256" key="10">
    <source>
        <dbReference type="ARBA" id="ARBA00055764"/>
    </source>
</evidence>
<dbReference type="EC" id="4.3.1.18" evidence="11"/>
<evidence type="ECO:0000256" key="5">
    <source>
        <dbReference type="ARBA" id="ARBA00022723"/>
    </source>
</evidence>
<evidence type="ECO:0000256" key="8">
    <source>
        <dbReference type="ARBA" id="ARBA00023239"/>
    </source>
</evidence>
<evidence type="ECO:0000256" key="2">
    <source>
        <dbReference type="ARBA" id="ARBA00001947"/>
    </source>
</evidence>
<feature type="domain" description="D-serine dehydratase-like" evidence="14">
    <location>
        <begin position="287"/>
        <end position="383"/>
    </location>
</feature>
<sequence>MDRAFENHASYIGRPASELPTPSLIVDLPVLRRNVNTLHENVEKLGIGFRPHVKTLKTLEITRLMIAGGKHRSIIASTICEIRSCLPLVKEGLLDEASPTLQPHWRCCASILYGLPIYPGALQDLVKLREIVRILLLVDNEEHIDILEKSGTQTWDVFIKLDVGSHRAGIPANSTALQKLVERADRSSAVNISGFYCHAGHSYAGRSMDEAQKTLETEISSVLNAAALLPADRTLIASIGATPTAHVVQYLKANIPSNVKVELHAGNFPCNDLQQVSTGLVSDTDQAIRVAAEVCGVYPERNEALVNAGVVALSRESSGYSGFGRVIGKSAWAVVRLSQEHGILGTDESERVGENFKIGQRVNLYCNHSCITAAAFYVYFGVDENDIVREAWIPWKGW</sequence>
<evidence type="ECO:0000256" key="1">
    <source>
        <dbReference type="ARBA" id="ARBA00001933"/>
    </source>
</evidence>
<dbReference type="GO" id="GO:0009636">
    <property type="term" value="P:response to toxic substance"/>
    <property type="evidence" value="ECO:0007669"/>
    <property type="project" value="UniProtKB-KW"/>
</dbReference>
<dbReference type="EMBL" id="CDPU01000005">
    <property type="protein sequence ID" value="CEO46508.1"/>
    <property type="molecule type" value="Genomic_DNA"/>
</dbReference>
<evidence type="ECO:0000256" key="7">
    <source>
        <dbReference type="ARBA" id="ARBA00022898"/>
    </source>
</evidence>
<comment type="catalytic activity">
    <reaction evidence="9">
        <text>D-serine = pyruvate + NH4(+)</text>
        <dbReference type="Rhea" id="RHEA:13977"/>
        <dbReference type="ChEBI" id="CHEBI:15361"/>
        <dbReference type="ChEBI" id="CHEBI:28938"/>
        <dbReference type="ChEBI" id="CHEBI:35247"/>
        <dbReference type="EC" id="4.3.1.18"/>
    </reaction>
    <physiologicalReaction direction="left-to-right" evidence="9">
        <dbReference type="Rhea" id="RHEA:13978"/>
    </physiologicalReaction>
</comment>
<dbReference type="GO" id="GO:0036088">
    <property type="term" value="P:D-serine catabolic process"/>
    <property type="evidence" value="ECO:0007669"/>
    <property type="project" value="TreeGrafter"/>
</dbReference>
<evidence type="ECO:0000256" key="9">
    <source>
        <dbReference type="ARBA" id="ARBA00051198"/>
    </source>
</evidence>
<evidence type="ECO:0000256" key="3">
    <source>
        <dbReference type="ARBA" id="ARBA00005323"/>
    </source>
</evidence>
<keyword evidence="6" id="KW-0862">Zinc</keyword>
<keyword evidence="5" id="KW-0479">Metal-binding</keyword>
<comment type="similarity">
    <text evidence="3">Belongs to the DSD1 family.</text>
</comment>
<dbReference type="PANTHER" id="PTHR28004:SF2">
    <property type="entry name" value="D-SERINE DEHYDRATASE"/>
    <property type="match status" value="1"/>
</dbReference>
<dbReference type="Pfam" id="PF01168">
    <property type="entry name" value="Ala_racemase_N"/>
    <property type="match status" value="1"/>
</dbReference>
<accession>A0A0B7JNE2</accession>
<evidence type="ECO:0000259" key="14">
    <source>
        <dbReference type="SMART" id="SM01119"/>
    </source>
</evidence>
<dbReference type="Pfam" id="PF14031">
    <property type="entry name" value="D-ser_dehydrat"/>
    <property type="match status" value="1"/>
</dbReference>
<proteinExistence type="inferred from homology"/>
<dbReference type="Gene3D" id="2.40.37.20">
    <property type="entry name" value="D-serine dehydratase-like domain"/>
    <property type="match status" value="1"/>
</dbReference>
<dbReference type="PANTHER" id="PTHR28004">
    <property type="entry name" value="ZGC:162816-RELATED"/>
    <property type="match status" value="1"/>
</dbReference>
<dbReference type="InterPro" id="IPR001608">
    <property type="entry name" value="Ala_racemase_N"/>
</dbReference>
<evidence type="ECO:0000313" key="15">
    <source>
        <dbReference type="EMBL" id="CEO46508.1"/>
    </source>
</evidence>
<name>A0A0B7JNE2_BIOOC</name>
<dbReference type="InterPro" id="IPR026956">
    <property type="entry name" value="D-ser_dehydrat-like_dom"/>
</dbReference>
<dbReference type="InterPro" id="IPR042208">
    <property type="entry name" value="D-ser_dehydrat-like_sf"/>
</dbReference>
<keyword evidence="8" id="KW-0456">Lyase</keyword>
<keyword evidence="7" id="KW-0663">Pyridoxal phosphate</keyword>
<dbReference type="InterPro" id="IPR029066">
    <property type="entry name" value="PLP-binding_barrel"/>
</dbReference>